<evidence type="ECO:0000256" key="2">
    <source>
        <dbReference type="ARBA" id="ARBA00023295"/>
    </source>
</evidence>
<reference evidence="4 5" key="1">
    <citation type="submission" date="2017-11" db="EMBL/GenBank/DDBJ databases">
        <title>De-novo sequencing of pomegranate (Punica granatum L.) genome.</title>
        <authorList>
            <person name="Akparov Z."/>
            <person name="Amiraslanov A."/>
            <person name="Hajiyeva S."/>
            <person name="Abbasov M."/>
            <person name="Kaur K."/>
            <person name="Hamwieh A."/>
            <person name="Solovyev V."/>
            <person name="Salamov A."/>
            <person name="Braich B."/>
            <person name="Kosarev P."/>
            <person name="Mahmoud A."/>
            <person name="Hajiyev E."/>
            <person name="Babayeva S."/>
            <person name="Izzatullayeva V."/>
            <person name="Mammadov A."/>
            <person name="Mammadov A."/>
            <person name="Sharifova S."/>
            <person name="Ojaghi J."/>
            <person name="Eynullazada K."/>
            <person name="Bayramov B."/>
            <person name="Abdulazimova A."/>
            <person name="Shahmuradov I."/>
        </authorList>
    </citation>
    <scope>NUCLEOTIDE SEQUENCE [LARGE SCALE GENOMIC DNA]</scope>
    <source>
        <strain evidence="5">cv. AG2017</strain>
        <tissue evidence="4">Leaf</tissue>
    </source>
</reference>
<keyword evidence="5" id="KW-1185">Reference proteome</keyword>
<evidence type="ECO:0000313" key="4">
    <source>
        <dbReference type="EMBL" id="PKI74734.1"/>
    </source>
</evidence>
<accession>A0A2I0L1Z9</accession>
<dbReference type="AlphaFoldDB" id="A0A2I0L1Z9"/>
<evidence type="ECO:0000313" key="5">
    <source>
        <dbReference type="Proteomes" id="UP000233551"/>
    </source>
</evidence>
<dbReference type="GO" id="GO:0016798">
    <property type="term" value="F:hydrolase activity, acting on glycosyl bonds"/>
    <property type="evidence" value="ECO:0007669"/>
    <property type="project" value="UniProtKB-KW"/>
</dbReference>
<dbReference type="SUPFAM" id="SSF49785">
    <property type="entry name" value="Galactose-binding domain-like"/>
    <property type="match status" value="1"/>
</dbReference>
<dbReference type="InterPro" id="IPR008979">
    <property type="entry name" value="Galactose-bd-like_sf"/>
</dbReference>
<dbReference type="STRING" id="22663.A0A2I0L1Z9"/>
<evidence type="ECO:0000259" key="3">
    <source>
        <dbReference type="Pfam" id="PF21467"/>
    </source>
</evidence>
<dbReference type="Gene3D" id="2.60.120.260">
    <property type="entry name" value="Galactose-binding domain-like"/>
    <property type="match status" value="1"/>
</dbReference>
<dbReference type="InterPro" id="IPR048913">
    <property type="entry name" value="BetaGal_gal-bd"/>
</dbReference>
<gene>
    <name evidence="4" type="ORF">CRG98_004843</name>
</gene>
<dbReference type="EMBL" id="PGOL01000195">
    <property type="protein sequence ID" value="PKI74734.1"/>
    <property type="molecule type" value="Genomic_DNA"/>
</dbReference>
<proteinExistence type="predicted"/>
<keyword evidence="2" id="KW-0326">Glycosidase</keyword>
<name>A0A2I0L1Z9_PUNGR</name>
<organism evidence="4 5">
    <name type="scientific">Punica granatum</name>
    <name type="common">Pomegranate</name>
    <dbReference type="NCBI Taxonomy" id="22663"/>
    <lineage>
        <taxon>Eukaryota</taxon>
        <taxon>Viridiplantae</taxon>
        <taxon>Streptophyta</taxon>
        <taxon>Embryophyta</taxon>
        <taxon>Tracheophyta</taxon>
        <taxon>Spermatophyta</taxon>
        <taxon>Magnoliopsida</taxon>
        <taxon>eudicotyledons</taxon>
        <taxon>Gunneridae</taxon>
        <taxon>Pentapetalae</taxon>
        <taxon>rosids</taxon>
        <taxon>malvids</taxon>
        <taxon>Myrtales</taxon>
        <taxon>Lythraceae</taxon>
        <taxon>Punica</taxon>
    </lineage>
</organism>
<feature type="domain" description="Beta-galactosidase galactose-binding" evidence="3">
    <location>
        <begin position="63"/>
        <end position="95"/>
    </location>
</feature>
<dbReference type="Pfam" id="PF21467">
    <property type="entry name" value="BetaGal_gal-bd"/>
    <property type="match status" value="1"/>
</dbReference>
<protein>
    <recommendedName>
        <fullName evidence="3">Beta-galactosidase galactose-binding domain-containing protein</fullName>
    </recommendedName>
</protein>
<sequence length="162" mass="17314">MIGLQKISLPPWNNSLDCLSTMIGLQNYGPWFDIDEAEVCSVIVDGFGNRKLDLTLGNWTCQVTFSAPEGSGPLALDLGNMEKGQAWINGQSIGRSSFYLIVSVGYEVKIYSSGAEETGTLHFEGLSFLNIILEVRHEAAGPGGIESGAQMAIGLGEIENGV</sequence>
<dbReference type="Proteomes" id="UP000233551">
    <property type="component" value="Unassembled WGS sequence"/>
</dbReference>
<keyword evidence="1" id="KW-0378">Hydrolase</keyword>
<evidence type="ECO:0000256" key="1">
    <source>
        <dbReference type="ARBA" id="ARBA00022801"/>
    </source>
</evidence>
<comment type="caution">
    <text evidence="4">The sequence shown here is derived from an EMBL/GenBank/DDBJ whole genome shotgun (WGS) entry which is preliminary data.</text>
</comment>